<reference evidence="2" key="4">
    <citation type="submission" date="2019-03" db="UniProtKB">
        <authorList>
            <consortium name="EnsemblPlants"/>
        </authorList>
    </citation>
    <scope>IDENTIFICATION</scope>
</reference>
<keyword evidence="1" id="KW-1133">Transmembrane helix</keyword>
<dbReference type="EnsemblPlants" id="AET4Gv20556300.1">
    <property type="protein sequence ID" value="AET4Gv20556300.1"/>
    <property type="gene ID" value="AET4Gv20556300"/>
</dbReference>
<protein>
    <submittedName>
        <fullName evidence="2">Uncharacterized protein</fullName>
    </submittedName>
</protein>
<sequence>SVGCNTGFDYSALSLALAVDVQQFNRCQITRIILYCSIIIVGPSEEAKSQVQGFIGVVVLVGVYYNYSK</sequence>
<organism evidence="2 3">
    <name type="scientific">Aegilops tauschii subsp. strangulata</name>
    <name type="common">Goatgrass</name>
    <dbReference type="NCBI Taxonomy" id="200361"/>
    <lineage>
        <taxon>Eukaryota</taxon>
        <taxon>Viridiplantae</taxon>
        <taxon>Streptophyta</taxon>
        <taxon>Embryophyta</taxon>
        <taxon>Tracheophyta</taxon>
        <taxon>Spermatophyta</taxon>
        <taxon>Magnoliopsida</taxon>
        <taxon>Liliopsida</taxon>
        <taxon>Poales</taxon>
        <taxon>Poaceae</taxon>
        <taxon>BOP clade</taxon>
        <taxon>Pooideae</taxon>
        <taxon>Triticodae</taxon>
        <taxon>Triticeae</taxon>
        <taxon>Triticinae</taxon>
        <taxon>Aegilops</taxon>
    </lineage>
</organism>
<reference evidence="3" key="2">
    <citation type="journal article" date="2017" name="Nat. Plants">
        <title>The Aegilops tauschii genome reveals multiple impacts of transposons.</title>
        <authorList>
            <person name="Zhao G."/>
            <person name="Zou C."/>
            <person name="Li K."/>
            <person name="Wang K."/>
            <person name="Li T."/>
            <person name="Gao L."/>
            <person name="Zhang X."/>
            <person name="Wang H."/>
            <person name="Yang Z."/>
            <person name="Liu X."/>
            <person name="Jiang W."/>
            <person name="Mao L."/>
            <person name="Kong X."/>
            <person name="Jiao Y."/>
            <person name="Jia J."/>
        </authorList>
    </citation>
    <scope>NUCLEOTIDE SEQUENCE [LARGE SCALE GENOMIC DNA]</scope>
    <source>
        <strain evidence="3">cv. AL8/78</strain>
    </source>
</reference>
<dbReference type="Proteomes" id="UP000015105">
    <property type="component" value="Chromosome 4D"/>
</dbReference>
<dbReference type="AlphaFoldDB" id="A0A453IGV5"/>
<reference evidence="2" key="3">
    <citation type="journal article" date="2017" name="Nature">
        <title>Genome sequence of the progenitor of the wheat D genome Aegilops tauschii.</title>
        <authorList>
            <person name="Luo M.C."/>
            <person name="Gu Y.Q."/>
            <person name="Puiu D."/>
            <person name="Wang H."/>
            <person name="Twardziok S.O."/>
            <person name="Deal K.R."/>
            <person name="Huo N."/>
            <person name="Zhu T."/>
            <person name="Wang L."/>
            <person name="Wang Y."/>
            <person name="McGuire P.E."/>
            <person name="Liu S."/>
            <person name="Long H."/>
            <person name="Ramasamy R.K."/>
            <person name="Rodriguez J.C."/>
            <person name="Van S.L."/>
            <person name="Yuan L."/>
            <person name="Wang Z."/>
            <person name="Xia Z."/>
            <person name="Xiao L."/>
            <person name="Anderson O.D."/>
            <person name="Ouyang S."/>
            <person name="Liang Y."/>
            <person name="Zimin A.V."/>
            <person name="Pertea G."/>
            <person name="Qi P."/>
            <person name="Bennetzen J.L."/>
            <person name="Dai X."/>
            <person name="Dawson M.W."/>
            <person name="Muller H.G."/>
            <person name="Kugler K."/>
            <person name="Rivarola-Duarte L."/>
            <person name="Spannagl M."/>
            <person name="Mayer K.F.X."/>
            <person name="Lu F.H."/>
            <person name="Bevan M.W."/>
            <person name="Leroy P."/>
            <person name="Li P."/>
            <person name="You F.M."/>
            <person name="Sun Q."/>
            <person name="Liu Z."/>
            <person name="Lyons E."/>
            <person name="Wicker T."/>
            <person name="Salzberg S.L."/>
            <person name="Devos K.M."/>
            <person name="Dvorak J."/>
        </authorList>
    </citation>
    <scope>NUCLEOTIDE SEQUENCE [LARGE SCALE GENOMIC DNA]</scope>
    <source>
        <strain evidence="2">cv. AL8/78</strain>
    </source>
</reference>
<reference evidence="2" key="5">
    <citation type="journal article" date="2021" name="G3 (Bethesda)">
        <title>Aegilops tauschii genome assembly Aet v5.0 features greater sequence contiguity and improved annotation.</title>
        <authorList>
            <person name="Wang L."/>
            <person name="Zhu T."/>
            <person name="Rodriguez J.C."/>
            <person name="Deal K.R."/>
            <person name="Dubcovsky J."/>
            <person name="McGuire P.E."/>
            <person name="Lux T."/>
            <person name="Spannagl M."/>
            <person name="Mayer K.F.X."/>
            <person name="Baldrich P."/>
            <person name="Meyers B.C."/>
            <person name="Huo N."/>
            <person name="Gu Y.Q."/>
            <person name="Zhou H."/>
            <person name="Devos K.M."/>
            <person name="Bennetzen J.L."/>
            <person name="Unver T."/>
            <person name="Budak H."/>
            <person name="Gulick P.J."/>
            <person name="Galiba G."/>
            <person name="Kalapos B."/>
            <person name="Nelson D.R."/>
            <person name="Li P."/>
            <person name="You F.M."/>
            <person name="Luo M.C."/>
            <person name="Dvorak J."/>
        </authorList>
    </citation>
    <scope>NUCLEOTIDE SEQUENCE [LARGE SCALE GENOMIC DNA]</scope>
    <source>
        <strain evidence="2">cv. AL8/78</strain>
    </source>
</reference>
<name>A0A453IGV5_AEGTS</name>
<proteinExistence type="predicted"/>
<keyword evidence="3" id="KW-1185">Reference proteome</keyword>
<feature type="transmembrane region" description="Helical" evidence="1">
    <location>
        <begin position="51"/>
        <end position="67"/>
    </location>
</feature>
<evidence type="ECO:0000256" key="1">
    <source>
        <dbReference type="SAM" id="Phobius"/>
    </source>
</evidence>
<keyword evidence="1" id="KW-0812">Transmembrane</keyword>
<evidence type="ECO:0000313" key="2">
    <source>
        <dbReference type="EnsemblPlants" id="AET4Gv20556300.1"/>
    </source>
</evidence>
<dbReference type="Gramene" id="AET4Gv20556300.1">
    <property type="protein sequence ID" value="AET4Gv20556300.1"/>
    <property type="gene ID" value="AET4Gv20556300"/>
</dbReference>
<keyword evidence="1" id="KW-0472">Membrane</keyword>
<evidence type="ECO:0000313" key="3">
    <source>
        <dbReference type="Proteomes" id="UP000015105"/>
    </source>
</evidence>
<reference evidence="3" key="1">
    <citation type="journal article" date="2014" name="Science">
        <title>Ancient hybridizations among the ancestral genomes of bread wheat.</title>
        <authorList>
            <consortium name="International Wheat Genome Sequencing Consortium,"/>
            <person name="Marcussen T."/>
            <person name="Sandve S.R."/>
            <person name="Heier L."/>
            <person name="Spannagl M."/>
            <person name="Pfeifer M."/>
            <person name="Jakobsen K.S."/>
            <person name="Wulff B.B."/>
            <person name="Steuernagel B."/>
            <person name="Mayer K.F."/>
            <person name="Olsen O.A."/>
        </authorList>
    </citation>
    <scope>NUCLEOTIDE SEQUENCE [LARGE SCALE GENOMIC DNA]</scope>
    <source>
        <strain evidence="3">cv. AL8/78</strain>
    </source>
</reference>
<accession>A0A453IGV5</accession>